<dbReference type="PANTHER" id="PTHR47964">
    <property type="entry name" value="ATP-DEPENDENT DNA HELICASE HOMOLOG RECG, CHLOROPLASTIC"/>
    <property type="match status" value="1"/>
</dbReference>
<dbReference type="NCBIfam" id="NF008168">
    <property type="entry name" value="PRK10917.2-2"/>
    <property type="match status" value="1"/>
</dbReference>
<evidence type="ECO:0000313" key="16">
    <source>
        <dbReference type="EMBL" id="KGJ53219.1"/>
    </source>
</evidence>
<dbReference type="SUPFAM" id="SSF50249">
    <property type="entry name" value="Nucleic acid-binding proteins"/>
    <property type="match status" value="1"/>
</dbReference>
<dbReference type="Proteomes" id="UP001203972">
    <property type="component" value="Unassembled WGS sequence"/>
</dbReference>
<dbReference type="Proteomes" id="UP000030008">
    <property type="component" value="Unassembled WGS sequence"/>
</dbReference>
<keyword evidence="5 13" id="KW-0347">Helicase</keyword>
<dbReference type="GO" id="GO:0016787">
    <property type="term" value="F:hydrolase activity"/>
    <property type="evidence" value="ECO:0007669"/>
    <property type="project" value="UniProtKB-KW"/>
</dbReference>
<dbReference type="SMART" id="SM00487">
    <property type="entry name" value="DEXDc"/>
    <property type="match status" value="1"/>
</dbReference>
<dbReference type="NCBIfam" id="NF008165">
    <property type="entry name" value="PRK10917.1-3"/>
    <property type="match status" value="1"/>
</dbReference>
<evidence type="ECO:0000256" key="3">
    <source>
        <dbReference type="ARBA" id="ARBA00022763"/>
    </source>
</evidence>
<keyword evidence="3 13" id="KW-0227">DNA damage</keyword>
<dbReference type="CDD" id="cd17992">
    <property type="entry name" value="DEXHc_RecG"/>
    <property type="match status" value="1"/>
</dbReference>
<feature type="domain" description="Helicase ATP-binding" evidence="14">
    <location>
        <begin position="262"/>
        <end position="423"/>
    </location>
</feature>
<dbReference type="EMBL" id="JAKTMA010000001">
    <property type="protein sequence ID" value="MCR0231339.1"/>
    <property type="molecule type" value="Genomic_DNA"/>
</dbReference>
<comment type="caution">
    <text evidence="16">The sequence shown here is derived from an EMBL/GenBank/DDBJ whole genome shotgun (WGS) entry which is preliminary data.</text>
</comment>
<keyword evidence="2 13" id="KW-0547">Nucleotide-binding</keyword>
<dbReference type="PROSITE" id="PS51194">
    <property type="entry name" value="HELICASE_CTER"/>
    <property type="match status" value="1"/>
</dbReference>
<evidence type="ECO:0000259" key="14">
    <source>
        <dbReference type="PROSITE" id="PS51192"/>
    </source>
</evidence>
<evidence type="ECO:0000259" key="15">
    <source>
        <dbReference type="PROSITE" id="PS51194"/>
    </source>
</evidence>
<dbReference type="InterPro" id="IPR027417">
    <property type="entry name" value="P-loop_NTPase"/>
</dbReference>
<feature type="domain" description="Helicase C-terminal" evidence="15">
    <location>
        <begin position="446"/>
        <end position="607"/>
    </location>
</feature>
<dbReference type="GO" id="GO:0003677">
    <property type="term" value="F:DNA binding"/>
    <property type="evidence" value="ECO:0007669"/>
    <property type="project" value="UniProtKB-KW"/>
</dbReference>
<dbReference type="GO" id="GO:0005524">
    <property type="term" value="F:ATP binding"/>
    <property type="evidence" value="ECO:0007669"/>
    <property type="project" value="UniProtKB-KW"/>
</dbReference>
<accession>A0A099I5I7</accession>
<comment type="function">
    <text evidence="13">Plays a critical role in recombination and DNA repair. Helps process Holliday junction intermediates to mature products by catalyzing branch migration. Has replication fork regression activity, unwinds stalled or blocked replication forks to make a HJ that can be resolved. Has a DNA unwinding activity characteristic of a DNA helicase with 3'-5' polarity.</text>
</comment>
<comment type="similarity">
    <text evidence="1 13">Belongs to the helicase family. RecG subfamily.</text>
</comment>
<evidence type="ECO:0000256" key="4">
    <source>
        <dbReference type="ARBA" id="ARBA00022801"/>
    </source>
</evidence>
<dbReference type="InterPro" id="IPR014001">
    <property type="entry name" value="Helicase_ATP-bd"/>
</dbReference>
<reference evidence="16 18" key="1">
    <citation type="submission" date="2014-08" db="EMBL/GenBank/DDBJ databases">
        <title>Clostridium innocuum, an unnegligible vancomycin-resistant pathogen causing extra-intestinal infections.</title>
        <authorList>
            <person name="Feng Y."/>
            <person name="Chiu C.-H."/>
        </authorList>
    </citation>
    <scope>NUCLEOTIDE SEQUENCE [LARGE SCALE GENOMIC DNA]</scope>
    <source>
        <strain evidence="16 18">AN88</strain>
    </source>
</reference>
<keyword evidence="4 13" id="KW-0378">Hydrolase</keyword>
<dbReference type="InterPro" id="IPR001650">
    <property type="entry name" value="Helicase_C-like"/>
</dbReference>
<dbReference type="Pfam" id="PF00270">
    <property type="entry name" value="DEAD"/>
    <property type="match status" value="1"/>
</dbReference>
<dbReference type="SUPFAM" id="SSF52540">
    <property type="entry name" value="P-loop containing nucleoside triphosphate hydrolases"/>
    <property type="match status" value="2"/>
</dbReference>
<evidence type="ECO:0000256" key="10">
    <source>
        <dbReference type="ARBA" id="ARBA00023235"/>
    </source>
</evidence>
<evidence type="ECO:0000313" key="17">
    <source>
        <dbReference type="EMBL" id="MCR0231339.1"/>
    </source>
</evidence>
<evidence type="ECO:0000256" key="9">
    <source>
        <dbReference type="ARBA" id="ARBA00023204"/>
    </source>
</evidence>
<evidence type="ECO:0000256" key="7">
    <source>
        <dbReference type="ARBA" id="ARBA00023125"/>
    </source>
</evidence>
<dbReference type="Gene3D" id="3.40.50.300">
    <property type="entry name" value="P-loop containing nucleotide triphosphate hydrolases"/>
    <property type="match status" value="2"/>
</dbReference>
<dbReference type="EC" id="5.6.2.4" evidence="13"/>
<evidence type="ECO:0000256" key="11">
    <source>
        <dbReference type="ARBA" id="ARBA00034617"/>
    </source>
</evidence>
<evidence type="ECO:0000256" key="12">
    <source>
        <dbReference type="ARBA" id="ARBA00048988"/>
    </source>
</evidence>
<keyword evidence="6 13" id="KW-0067">ATP-binding</keyword>
<name>A0A099I5I7_CLOIN</name>
<proteinExistence type="inferred from homology"/>
<dbReference type="InterPro" id="IPR045562">
    <property type="entry name" value="RecG_dom3_C"/>
</dbReference>
<keyword evidence="8 13" id="KW-0233">DNA recombination</keyword>
<evidence type="ECO:0000313" key="18">
    <source>
        <dbReference type="Proteomes" id="UP000030008"/>
    </source>
</evidence>
<comment type="catalytic activity">
    <reaction evidence="12 13">
        <text>ATP + H2O = ADP + phosphate + H(+)</text>
        <dbReference type="Rhea" id="RHEA:13065"/>
        <dbReference type="ChEBI" id="CHEBI:15377"/>
        <dbReference type="ChEBI" id="CHEBI:15378"/>
        <dbReference type="ChEBI" id="CHEBI:30616"/>
        <dbReference type="ChEBI" id="CHEBI:43474"/>
        <dbReference type="ChEBI" id="CHEBI:456216"/>
        <dbReference type="EC" id="5.6.2.4"/>
    </reaction>
</comment>
<dbReference type="PANTHER" id="PTHR47964:SF1">
    <property type="entry name" value="ATP-DEPENDENT DNA HELICASE HOMOLOG RECG, CHLOROPLASTIC"/>
    <property type="match status" value="1"/>
</dbReference>
<dbReference type="InterPro" id="IPR047112">
    <property type="entry name" value="RecG/Mfd"/>
</dbReference>
<evidence type="ECO:0000256" key="6">
    <source>
        <dbReference type="ARBA" id="ARBA00022840"/>
    </source>
</evidence>
<evidence type="ECO:0000256" key="2">
    <source>
        <dbReference type="ARBA" id="ARBA00022741"/>
    </source>
</evidence>
<keyword evidence="9 13" id="KW-0234">DNA repair</keyword>
<dbReference type="GO" id="GO:0006281">
    <property type="term" value="P:DNA repair"/>
    <property type="evidence" value="ECO:0007669"/>
    <property type="project" value="UniProtKB-UniRule"/>
</dbReference>
<dbReference type="InterPro" id="IPR011545">
    <property type="entry name" value="DEAD/DEAH_box_helicase_dom"/>
</dbReference>
<dbReference type="NCBIfam" id="TIGR00643">
    <property type="entry name" value="recG"/>
    <property type="match status" value="1"/>
</dbReference>
<keyword evidence="7" id="KW-0238">DNA-binding</keyword>
<evidence type="ECO:0000256" key="8">
    <source>
        <dbReference type="ARBA" id="ARBA00023172"/>
    </source>
</evidence>
<dbReference type="InterPro" id="IPR004609">
    <property type="entry name" value="ATP-dep_DNA_helicase_RecG"/>
</dbReference>
<dbReference type="PROSITE" id="PS51192">
    <property type="entry name" value="HELICASE_ATP_BIND_1"/>
    <property type="match status" value="1"/>
</dbReference>
<dbReference type="EMBL" id="JQIF01000043">
    <property type="protein sequence ID" value="KGJ53219.1"/>
    <property type="molecule type" value="Genomic_DNA"/>
</dbReference>
<dbReference type="GO" id="GO:0006310">
    <property type="term" value="P:DNA recombination"/>
    <property type="evidence" value="ECO:0007669"/>
    <property type="project" value="UniProtKB-UniRule"/>
</dbReference>
<evidence type="ECO:0000256" key="13">
    <source>
        <dbReference type="RuleBase" id="RU363016"/>
    </source>
</evidence>
<dbReference type="RefSeq" id="WP_008818917.1">
    <property type="nucleotide sequence ID" value="NZ_AP025565.1"/>
</dbReference>
<reference evidence="17" key="2">
    <citation type="journal article" date="2022" name="Clin. Infect. Dis.">
        <title>Association between Clostridium innocuum and antibiotic-associated diarrhea in adults and children: A cross-sectional study and comparative genomics analysis.</title>
        <authorList>
            <person name="Cherny K.E."/>
            <person name="Muscat E.B."/>
            <person name="Balaji A."/>
            <person name="Mukherjee J."/>
            <person name="Ozer E.A."/>
            <person name="Angarone M.P."/>
            <person name="Hauser A.R."/>
            <person name="Sichel J.S."/>
            <person name="Amponsah E."/>
            <person name="Kociolek L.K."/>
        </authorList>
    </citation>
    <scope>NUCLEOTIDE SEQUENCE</scope>
    <source>
        <strain evidence="17">NU1-AC-029v</strain>
    </source>
</reference>
<dbReference type="AlphaFoldDB" id="A0A099I5I7"/>
<gene>
    <name evidence="17" type="primary">recG</name>
    <name evidence="16" type="ORF">CIAN88_10260</name>
    <name evidence="17" type="ORF">MKC95_00970</name>
</gene>
<evidence type="ECO:0000256" key="1">
    <source>
        <dbReference type="ARBA" id="ARBA00007504"/>
    </source>
</evidence>
<dbReference type="Pfam" id="PF19833">
    <property type="entry name" value="RecG_dom3_C"/>
    <property type="match status" value="1"/>
</dbReference>
<evidence type="ECO:0000256" key="5">
    <source>
        <dbReference type="ARBA" id="ARBA00022806"/>
    </source>
</evidence>
<dbReference type="GO" id="GO:0043138">
    <property type="term" value="F:3'-5' DNA helicase activity"/>
    <property type="evidence" value="ECO:0007669"/>
    <property type="project" value="UniProtKB-EC"/>
</dbReference>
<dbReference type="InterPro" id="IPR012340">
    <property type="entry name" value="NA-bd_OB-fold"/>
</dbReference>
<protein>
    <recommendedName>
        <fullName evidence="13">ATP-dependent DNA helicase RecG</fullName>
        <ecNumber evidence="13">5.6.2.4</ecNumber>
    </recommendedName>
</protein>
<organism evidence="16 18">
    <name type="scientific">Clostridium innocuum</name>
    <dbReference type="NCBI Taxonomy" id="1522"/>
    <lineage>
        <taxon>Bacteria</taxon>
        <taxon>Bacillati</taxon>
        <taxon>Bacillota</taxon>
        <taxon>Clostridia</taxon>
        <taxon>Eubacteriales</taxon>
        <taxon>Clostridiaceae</taxon>
        <taxon>Clostridium</taxon>
    </lineage>
</organism>
<dbReference type="Pfam" id="PF00271">
    <property type="entry name" value="Helicase_C"/>
    <property type="match status" value="1"/>
</dbReference>
<sequence length="669" mass="76336">MELKALRISEKKAEVLHSMQIMRAEDLLTCYPFRYEHLEAKPRDTWEKEDRIIFEAVIVNRARVIRFRGKQSVTRFKVMLEDEELDVSLFNRPWVSAFTMGKVITIIGKYDGGSRVTALQYNFKPMKEQLGIHPVYNVREGITQKELVRYIDKAWQALQNQIPDVIPKPYLEKYRLIPRKQALYFIHHPSSMEAVKQSLRHLKYEEFLKFQLSMQALKARDTEMVQGSAKQFSMEDVMDLKHSLSFSLTNDQNRVVEEILQDLSSDKVMYRMVQGDVGCGKTMVAAFGLYACVLAHKQAVFMAPTEILAKQHLTNLKRLFSDFDITVDVLYSSLKPAQKKDVLERLKHNEIDILVGTHALFQDDVEYYDLGMVVADEQHRFGVAQRKKMLEKGEKVDFLLMSATPIPRTLAISLYGDMDVSTIQELPKGRSTVTTKLISSRSMSPILEAVLEKIDEGDQCYVVCPAIEKNEDMDMRNVTEIYDGMCASLGRRYRIALLHGKMNTQEKDAVMERFLHREVDILVSTTVIEVGVDVKAANIMVIYDAHRFGLSQIHQLRGRVGRGTRPGYCYLLSSTKDPDSLQRLKICEQTRDGFAIARADLQLRGPGDILGTRQSGVPGFILGDVIQDANILEVAREDAAEILAHLDTIGYEEIKMYVEHAVGSATYLD</sequence>
<comment type="catalytic activity">
    <reaction evidence="11 13">
        <text>Couples ATP hydrolysis with the unwinding of duplex DNA by translocating in the 3'-5' direction.</text>
        <dbReference type="EC" id="5.6.2.4"/>
    </reaction>
</comment>
<keyword evidence="10" id="KW-0413">Isomerase</keyword>
<dbReference type="SMART" id="SM00490">
    <property type="entry name" value="HELICc"/>
    <property type="match status" value="2"/>
</dbReference>